<evidence type="ECO:0000313" key="4">
    <source>
        <dbReference type="Proteomes" id="UP000012488"/>
    </source>
</evidence>
<dbReference type="Pfam" id="PF00106">
    <property type="entry name" value="adh_short"/>
    <property type="match status" value="1"/>
</dbReference>
<dbReference type="PANTHER" id="PTHR43669:SF3">
    <property type="entry name" value="ALCOHOL DEHYDROGENASE, PUTATIVE (AFU_ORTHOLOGUE AFUA_3G03445)-RELATED"/>
    <property type="match status" value="1"/>
</dbReference>
<sequence length="264" mass="26899">MECVGRVVAVTGAARGIGRALAVAAKARGATVVALDRDGAGAEAVAAELGGRAFALDVGDAAAVAAILARIEAEIGPIALYCSNAGILERDPDPDLATSADPESWARAWAVNVMGHVHAARVLVPLWCARGGGAFLGTVSAAGLLSQIGSATYSATKHAALAFLEHLAIAHEADGIRVAALCPQGVDTAMLGAASAASRDGVLAPDVVAEVAFDGLAGGRFLILPHPQVAEYARRRAEDPERWLAGMARLRRSMRAEQGAADDL</sequence>
<keyword evidence="2" id="KW-0560">Oxidoreductase</keyword>
<dbReference type="EMBL" id="CP043538">
    <property type="protein sequence ID" value="QGY04345.1"/>
    <property type="molecule type" value="Genomic_DNA"/>
</dbReference>
<dbReference type="GO" id="GO:0016491">
    <property type="term" value="F:oxidoreductase activity"/>
    <property type="evidence" value="ECO:0007669"/>
    <property type="project" value="UniProtKB-KW"/>
</dbReference>
<dbReference type="Gene3D" id="3.40.50.720">
    <property type="entry name" value="NAD(P)-binding Rossmann-like Domain"/>
    <property type="match status" value="1"/>
</dbReference>
<reference evidence="3 4" key="2">
    <citation type="journal article" date="2013" name="Genome Announc.">
        <title>Draft Genome Sequence of Methylobacterium mesophilicum Strain SR1.6/6, Isolated from Citrus sinensis.</title>
        <authorList>
            <person name="Marinho Almeida D."/>
            <person name="Dini-Andreote F."/>
            <person name="Camargo Neves A.A."/>
            <person name="Juca Ramos R.T."/>
            <person name="Andreote F.D."/>
            <person name="Carneiro A.R."/>
            <person name="Oliveira de Souza Lima A."/>
            <person name="Caracciolo Gomes de Sa P.H."/>
            <person name="Ribeiro Barbosa M.S."/>
            <person name="Araujo W.L."/>
            <person name="Silva A."/>
        </authorList>
    </citation>
    <scope>NUCLEOTIDE SEQUENCE [LARGE SCALE GENOMIC DNA]</scope>
    <source>
        <strain evidence="3 4">SR1.6/6</strain>
    </source>
</reference>
<dbReference type="CDD" id="cd05233">
    <property type="entry name" value="SDR_c"/>
    <property type="match status" value="1"/>
</dbReference>
<dbReference type="SUPFAM" id="SSF51735">
    <property type="entry name" value="NAD(P)-binding Rossmann-fold domains"/>
    <property type="match status" value="1"/>
</dbReference>
<reference evidence="3 4" key="1">
    <citation type="journal article" date="2012" name="Genet. Mol. Biol.">
        <title>Analysis of 16S rRNA and mxaF genes revealing insights into Methylobacterium niche-specific plant association.</title>
        <authorList>
            <person name="Dourado M.N."/>
            <person name="Andreote F.D."/>
            <person name="Dini-Andreote F."/>
            <person name="Conti R."/>
            <person name="Araujo J.M."/>
            <person name="Araujo W.L."/>
        </authorList>
    </citation>
    <scope>NUCLEOTIDE SEQUENCE [LARGE SCALE GENOMIC DNA]</scope>
    <source>
        <strain evidence="3 4">SR1.6/6</strain>
    </source>
</reference>
<dbReference type="OrthoDB" id="210852at2"/>
<name>A0A6B9FTT9_9HYPH</name>
<dbReference type="RefSeq" id="WP_010686332.1">
    <property type="nucleotide sequence ID" value="NZ_CP043538.1"/>
</dbReference>
<comment type="similarity">
    <text evidence="1">Belongs to the short-chain dehydrogenases/reductases (SDR) family.</text>
</comment>
<organism evidence="3 4">
    <name type="scientific">Methylobacterium mesophilicum SR1.6/6</name>
    <dbReference type="NCBI Taxonomy" id="908290"/>
    <lineage>
        <taxon>Bacteria</taxon>
        <taxon>Pseudomonadati</taxon>
        <taxon>Pseudomonadota</taxon>
        <taxon>Alphaproteobacteria</taxon>
        <taxon>Hyphomicrobiales</taxon>
        <taxon>Methylobacteriaceae</taxon>
        <taxon>Methylobacterium</taxon>
    </lineage>
</organism>
<dbReference type="InterPro" id="IPR020904">
    <property type="entry name" value="Sc_DH/Rdtase_CS"/>
</dbReference>
<gene>
    <name evidence="3" type="ORF">MMSR116_22380</name>
</gene>
<dbReference type="PRINTS" id="PR00081">
    <property type="entry name" value="GDHRDH"/>
</dbReference>
<dbReference type="PANTHER" id="PTHR43669">
    <property type="entry name" value="5-KETO-D-GLUCONATE 5-REDUCTASE"/>
    <property type="match status" value="1"/>
</dbReference>
<dbReference type="AlphaFoldDB" id="A0A6B9FTT9"/>
<protein>
    <submittedName>
        <fullName evidence="3">SDR family oxidoreductase</fullName>
    </submittedName>
</protein>
<dbReference type="InterPro" id="IPR036291">
    <property type="entry name" value="NAD(P)-bd_dom_sf"/>
</dbReference>
<evidence type="ECO:0000256" key="1">
    <source>
        <dbReference type="ARBA" id="ARBA00006484"/>
    </source>
</evidence>
<evidence type="ECO:0000256" key="2">
    <source>
        <dbReference type="ARBA" id="ARBA00023002"/>
    </source>
</evidence>
<proteinExistence type="inferred from homology"/>
<dbReference type="InterPro" id="IPR002347">
    <property type="entry name" value="SDR_fam"/>
</dbReference>
<evidence type="ECO:0000313" key="3">
    <source>
        <dbReference type="EMBL" id="QGY04345.1"/>
    </source>
</evidence>
<dbReference type="Proteomes" id="UP000012488">
    <property type="component" value="Chromosome"/>
</dbReference>
<dbReference type="KEGG" id="mmes:MMSR116_22380"/>
<accession>A0A6B9FTT9</accession>
<dbReference type="PROSITE" id="PS00061">
    <property type="entry name" value="ADH_SHORT"/>
    <property type="match status" value="1"/>
</dbReference>